<dbReference type="CDD" id="cd02869">
    <property type="entry name" value="PseudoU_synth_RluA_like"/>
    <property type="match status" value="1"/>
</dbReference>
<gene>
    <name evidence="9" type="ORF">DI526_17535</name>
</gene>
<dbReference type="PROSITE" id="PS50889">
    <property type="entry name" value="S4"/>
    <property type="match status" value="1"/>
</dbReference>
<dbReference type="Pfam" id="PF00849">
    <property type="entry name" value="PseudoU_synth_2"/>
    <property type="match status" value="1"/>
</dbReference>
<comment type="function">
    <text evidence="6">Responsible for synthesis of pseudouridine from uracil.</text>
</comment>
<evidence type="ECO:0000256" key="2">
    <source>
        <dbReference type="ARBA" id="ARBA00023235"/>
    </source>
</evidence>
<comment type="catalytic activity">
    <reaction evidence="6">
        <text>a uridine in RNA = a pseudouridine in RNA</text>
        <dbReference type="Rhea" id="RHEA:48348"/>
        <dbReference type="Rhea" id="RHEA-COMP:12068"/>
        <dbReference type="Rhea" id="RHEA-COMP:12069"/>
        <dbReference type="ChEBI" id="CHEBI:65314"/>
        <dbReference type="ChEBI" id="CHEBI:65315"/>
    </reaction>
</comment>
<dbReference type="Proteomes" id="UP000249393">
    <property type="component" value="Unassembled WGS sequence"/>
</dbReference>
<dbReference type="EC" id="5.4.99.-" evidence="6"/>
<dbReference type="InterPro" id="IPR036986">
    <property type="entry name" value="S4_RNA-bd_sf"/>
</dbReference>
<dbReference type="PANTHER" id="PTHR21600">
    <property type="entry name" value="MITOCHONDRIAL RNA PSEUDOURIDINE SYNTHASE"/>
    <property type="match status" value="1"/>
</dbReference>
<dbReference type="GO" id="GO:0000455">
    <property type="term" value="P:enzyme-directed rRNA pseudouridine synthesis"/>
    <property type="evidence" value="ECO:0007669"/>
    <property type="project" value="TreeGrafter"/>
</dbReference>
<dbReference type="InterPro" id="IPR006224">
    <property type="entry name" value="PsdUridine_synth_RluA-like_CS"/>
</dbReference>
<dbReference type="PANTHER" id="PTHR21600:SF44">
    <property type="entry name" value="RIBOSOMAL LARGE SUBUNIT PSEUDOURIDINE SYNTHASE D"/>
    <property type="match status" value="1"/>
</dbReference>
<dbReference type="AlphaFoldDB" id="A0A2W5WVT0"/>
<evidence type="ECO:0000256" key="3">
    <source>
        <dbReference type="ARBA" id="ARBA00036882"/>
    </source>
</evidence>
<dbReference type="InterPro" id="IPR006225">
    <property type="entry name" value="PsdUridine_synth_RluC/D"/>
</dbReference>
<evidence type="ECO:0000256" key="4">
    <source>
        <dbReference type="PIRSR" id="PIRSR606225-1"/>
    </source>
</evidence>
<organism evidence="9 10">
    <name type="scientific">Caulobacter segnis</name>
    <dbReference type="NCBI Taxonomy" id="88688"/>
    <lineage>
        <taxon>Bacteria</taxon>
        <taxon>Pseudomonadati</taxon>
        <taxon>Pseudomonadota</taxon>
        <taxon>Alphaproteobacteria</taxon>
        <taxon>Caulobacterales</taxon>
        <taxon>Caulobacteraceae</taxon>
        <taxon>Caulobacter</taxon>
    </lineage>
</organism>
<sequence>MSTPKEVRTLYVDAGEEGVRLDRWFKRRWPHLNHIQLNKLFRSGQVRVDGSRAKADTKLAAGSQIRVPPLPDAPDPADKGKLSARDVAYAKSLVLYEDEEVLALNKPAGLAVQGGTKTTKHIDKLLSAWGEGVDRPRLVHRLDRDTSGVLLLGKTPSAAARLSGAFAKRKAQKTYWAIVAGNPHPTEGVMELHLAKRGVGDRELVVPAQPKDADAQPAETEFVTISRAGPRVTWMALRPHTGRTHQLRAHMKAMGHPILGDPKYGDEKSAPLSEGLKLQLHARSILLPHPSAGMLHIEAPLSPEMKEGFRKFGFSEDEAEQDPFARRQTKRR</sequence>
<keyword evidence="5" id="KW-0694">RNA-binding</keyword>
<evidence type="ECO:0000256" key="5">
    <source>
        <dbReference type="PROSITE-ProRule" id="PRU00182"/>
    </source>
</evidence>
<comment type="catalytic activity">
    <reaction evidence="3">
        <text>uridine(1911/1915/1917) in 23S rRNA = pseudouridine(1911/1915/1917) in 23S rRNA</text>
        <dbReference type="Rhea" id="RHEA:42524"/>
        <dbReference type="Rhea" id="RHEA-COMP:10097"/>
        <dbReference type="Rhea" id="RHEA-COMP:10098"/>
        <dbReference type="ChEBI" id="CHEBI:65314"/>
        <dbReference type="ChEBI" id="CHEBI:65315"/>
        <dbReference type="EC" id="5.4.99.23"/>
    </reaction>
</comment>
<dbReference type="GO" id="GO:0003723">
    <property type="term" value="F:RNA binding"/>
    <property type="evidence" value="ECO:0007669"/>
    <property type="project" value="UniProtKB-KW"/>
</dbReference>
<keyword evidence="2 6" id="KW-0413">Isomerase</keyword>
<dbReference type="SUPFAM" id="SSF55120">
    <property type="entry name" value="Pseudouridine synthase"/>
    <property type="match status" value="1"/>
</dbReference>
<evidence type="ECO:0000256" key="1">
    <source>
        <dbReference type="ARBA" id="ARBA00010876"/>
    </source>
</evidence>
<dbReference type="RefSeq" id="WP_304280777.1">
    <property type="nucleotide sequence ID" value="NZ_QFQZ01000068.1"/>
</dbReference>
<dbReference type="InterPro" id="IPR020103">
    <property type="entry name" value="PsdUridine_synth_cat_dom_sf"/>
</dbReference>
<dbReference type="Gene3D" id="3.30.2350.10">
    <property type="entry name" value="Pseudouridine synthase"/>
    <property type="match status" value="1"/>
</dbReference>
<dbReference type="Gene3D" id="3.10.290.10">
    <property type="entry name" value="RNA-binding S4 domain"/>
    <property type="match status" value="1"/>
</dbReference>
<feature type="active site" evidence="4">
    <location>
        <position position="143"/>
    </location>
</feature>
<dbReference type="InterPro" id="IPR006145">
    <property type="entry name" value="PsdUridine_synth_RsuA/RluA"/>
</dbReference>
<evidence type="ECO:0000313" key="10">
    <source>
        <dbReference type="Proteomes" id="UP000249393"/>
    </source>
</evidence>
<evidence type="ECO:0000259" key="8">
    <source>
        <dbReference type="Pfam" id="PF00849"/>
    </source>
</evidence>
<comment type="similarity">
    <text evidence="1 6">Belongs to the pseudouridine synthase RluA family.</text>
</comment>
<accession>A0A2W5WVT0</accession>
<dbReference type="PROSITE" id="PS01129">
    <property type="entry name" value="PSI_RLU"/>
    <property type="match status" value="1"/>
</dbReference>
<dbReference type="EMBL" id="QFQZ01000068">
    <property type="protein sequence ID" value="PZR32114.1"/>
    <property type="molecule type" value="Genomic_DNA"/>
</dbReference>
<dbReference type="InterPro" id="IPR050188">
    <property type="entry name" value="RluA_PseudoU_synthase"/>
</dbReference>
<evidence type="ECO:0000256" key="7">
    <source>
        <dbReference type="SAM" id="MobiDB-lite"/>
    </source>
</evidence>
<evidence type="ECO:0000256" key="6">
    <source>
        <dbReference type="RuleBase" id="RU362028"/>
    </source>
</evidence>
<dbReference type="SUPFAM" id="SSF55174">
    <property type="entry name" value="Alpha-L RNA-binding motif"/>
    <property type="match status" value="1"/>
</dbReference>
<proteinExistence type="inferred from homology"/>
<protein>
    <recommendedName>
        <fullName evidence="6">Pseudouridine synthase</fullName>
        <ecNumber evidence="6">5.4.99.-</ecNumber>
    </recommendedName>
</protein>
<reference evidence="9 10" key="1">
    <citation type="submission" date="2017-08" db="EMBL/GenBank/DDBJ databases">
        <title>Infants hospitalized years apart are colonized by the same room-sourced microbial strains.</title>
        <authorList>
            <person name="Brooks B."/>
            <person name="Olm M.R."/>
            <person name="Firek B.A."/>
            <person name="Baker R."/>
            <person name="Thomas B.C."/>
            <person name="Morowitz M.J."/>
            <person name="Banfield J.F."/>
        </authorList>
    </citation>
    <scope>NUCLEOTIDE SEQUENCE [LARGE SCALE GENOMIC DNA]</scope>
    <source>
        <strain evidence="9">S2_003_000_R2_4</strain>
    </source>
</reference>
<evidence type="ECO:0000313" key="9">
    <source>
        <dbReference type="EMBL" id="PZR32114.1"/>
    </source>
</evidence>
<dbReference type="GO" id="GO:0160140">
    <property type="term" value="F:23S rRNA pseudouridine(1911/1915/1917) synthase activity"/>
    <property type="evidence" value="ECO:0007669"/>
    <property type="project" value="UniProtKB-EC"/>
</dbReference>
<feature type="region of interest" description="Disordered" evidence="7">
    <location>
        <begin position="312"/>
        <end position="332"/>
    </location>
</feature>
<feature type="domain" description="Pseudouridine synthase RsuA/RluA-like" evidence="8">
    <location>
        <begin position="101"/>
        <end position="252"/>
    </location>
</feature>
<dbReference type="NCBIfam" id="TIGR00005">
    <property type="entry name" value="rluA_subfam"/>
    <property type="match status" value="1"/>
</dbReference>
<name>A0A2W5WVT0_9CAUL</name>
<comment type="caution">
    <text evidence="9">The sequence shown here is derived from an EMBL/GenBank/DDBJ whole genome shotgun (WGS) entry which is preliminary data.</text>
</comment>